<evidence type="ECO:0000313" key="4">
    <source>
        <dbReference type="Proteomes" id="UP000533598"/>
    </source>
</evidence>
<organism evidence="3 4">
    <name type="scientific">Crossiella cryophila</name>
    <dbReference type="NCBI Taxonomy" id="43355"/>
    <lineage>
        <taxon>Bacteria</taxon>
        <taxon>Bacillati</taxon>
        <taxon>Actinomycetota</taxon>
        <taxon>Actinomycetes</taxon>
        <taxon>Pseudonocardiales</taxon>
        <taxon>Pseudonocardiaceae</taxon>
        <taxon>Crossiella</taxon>
    </lineage>
</organism>
<feature type="compositionally biased region" description="Low complexity" evidence="1">
    <location>
        <begin position="56"/>
        <end position="116"/>
    </location>
</feature>
<name>A0A7W7CGV1_9PSEU</name>
<evidence type="ECO:0008006" key="5">
    <source>
        <dbReference type="Google" id="ProtNLM"/>
    </source>
</evidence>
<feature type="region of interest" description="Disordered" evidence="1">
    <location>
        <begin position="160"/>
        <end position="217"/>
    </location>
</feature>
<dbReference type="RefSeq" id="WP_185007214.1">
    <property type="nucleotide sequence ID" value="NZ_BAAAUI010000039.1"/>
</dbReference>
<protein>
    <recommendedName>
        <fullName evidence="5">DUF4878 domain-containing protein</fullName>
    </recommendedName>
</protein>
<dbReference type="Proteomes" id="UP000533598">
    <property type="component" value="Unassembled WGS sequence"/>
</dbReference>
<reference evidence="3 4" key="1">
    <citation type="submission" date="2020-08" db="EMBL/GenBank/DDBJ databases">
        <title>Sequencing the genomes of 1000 actinobacteria strains.</title>
        <authorList>
            <person name="Klenk H.-P."/>
        </authorList>
    </citation>
    <scope>NUCLEOTIDE SEQUENCE [LARGE SCALE GENOMIC DNA]</scope>
    <source>
        <strain evidence="3 4">DSM 44230</strain>
    </source>
</reference>
<dbReference type="AlphaFoldDB" id="A0A7W7CGV1"/>
<feature type="compositionally biased region" description="Low complexity" evidence="1">
    <location>
        <begin position="14"/>
        <end position="43"/>
    </location>
</feature>
<sequence length="320" mass="32655">MTYPPQQPGPYGQPDPYGQQPGQPGWGQQQPPQQPGYPQQQPGQPQPGQQPPPGYPQTGPQPGFGQQPQQPGQPQPGYGQPDPQQQGWGQPGQQPQQGYGQDPYNQGYQQTQQFGGYQQGYPGGPTPPSGPNKGLIAGIAVAAVVIVTGAVIGGIYAFSGDDPTPSNTAAGQTSETSVTATSRPKLTTGSVRPTTGGSVAPTGGSGSDTGGGDSGAEAPAVRAAAAGFAGAWQSDLRSGGKAPVSEYAPYTCAKMVEKLTKNKAEGKVVKHVPDATLTVAKVMAMPATGIAMIDLNASGQAPAKQSLSLVKEEAGWKVCE</sequence>
<accession>A0A7W7CGV1</accession>
<gene>
    <name evidence="3" type="ORF">HNR67_007115</name>
</gene>
<keyword evidence="2" id="KW-0472">Membrane</keyword>
<dbReference type="EMBL" id="JACHMH010000001">
    <property type="protein sequence ID" value="MBB4680997.1"/>
    <property type="molecule type" value="Genomic_DNA"/>
</dbReference>
<feature type="compositionally biased region" description="Pro residues" evidence="1">
    <location>
        <begin position="44"/>
        <end position="55"/>
    </location>
</feature>
<keyword evidence="4" id="KW-1185">Reference proteome</keyword>
<proteinExistence type="predicted"/>
<evidence type="ECO:0000256" key="1">
    <source>
        <dbReference type="SAM" id="MobiDB-lite"/>
    </source>
</evidence>
<comment type="caution">
    <text evidence="3">The sequence shown here is derived from an EMBL/GenBank/DDBJ whole genome shotgun (WGS) entry which is preliminary data.</text>
</comment>
<feature type="compositionally biased region" description="Polar residues" evidence="1">
    <location>
        <begin position="164"/>
        <end position="197"/>
    </location>
</feature>
<feature type="transmembrane region" description="Helical" evidence="2">
    <location>
        <begin position="135"/>
        <end position="158"/>
    </location>
</feature>
<keyword evidence="2" id="KW-0812">Transmembrane</keyword>
<evidence type="ECO:0000256" key="2">
    <source>
        <dbReference type="SAM" id="Phobius"/>
    </source>
</evidence>
<keyword evidence="2" id="KW-1133">Transmembrane helix</keyword>
<feature type="compositionally biased region" description="Pro residues" evidence="1">
    <location>
        <begin position="1"/>
        <end position="13"/>
    </location>
</feature>
<evidence type="ECO:0000313" key="3">
    <source>
        <dbReference type="EMBL" id="MBB4680997.1"/>
    </source>
</evidence>
<feature type="region of interest" description="Disordered" evidence="1">
    <location>
        <begin position="1"/>
        <end position="129"/>
    </location>
</feature>
<feature type="compositionally biased region" description="Gly residues" evidence="1">
    <location>
        <begin position="203"/>
        <end position="214"/>
    </location>
</feature>